<dbReference type="InterPro" id="IPR011055">
    <property type="entry name" value="Dup_hybrid_motif"/>
</dbReference>
<dbReference type="Pfam" id="PF01551">
    <property type="entry name" value="Peptidase_M23"/>
    <property type="match status" value="1"/>
</dbReference>
<feature type="domain" description="M23ase beta-sheet core" evidence="2">
    <location>
        <begin position="200"/>
        <end position="290"/>
    </location>
</feature>
<evidence type="ECO:0000313" key="3">
    <source>
        <dbReference type="EMBL" id="RJE89257.1"/>
    </source>
</evidence>
<evidence type="ECO:0000259" key="2">
    <source>
        <dbReference type="Pfam" id="PF01551"/>
    </source>
</evidence>
<comment type="caution">
    <text evidence="3">The sequence shown here is derived from an EMBL/GenBank/DDBJ whole genome shotgun (WGS) entry which is preliminary data.</text>
</comment>
<sequence length="329" mass="35596">MNRWTLLIGVLAQAGAALSAQADPLSAGQQVSEAFLRGDVESVWTRSTPDMQEAFGSIDDLTSLQDGLLSDLGTEEAVLSERVEKQAGHDVFTRLSRWTDAPALIEIVIAFDDAEHIAGFYVRPQPVAADSPYLNYETKAQMRLPVDGEWYVYWGGRSLEDNYHAVDMGQRFALDLLVLEDGESHDGDDPNNLESYHCWGRPILAPAGGIVAGVVDGLPDQAIGSTDPGNPAGNHVVIDFGNDEYGFLAHLRQNSVRVAKGDHVVPGQEIGRCGNSGNTSEPHLHFHLQTGPGLGQGKGLPAQFTDYRANGVVIHRGEPRKGEIIQPVK</sequence>
<proteinExistence type="predicted"/>
<dbReference type="SUPFAM" id="SSF51261">
    <property type="entry name" value="Duplicated hybrid motif"/>
    <property type="match status" value="1"/>
</dbReference>
<dbReference type="InterPro" id="IPR050570">
    <property type="entry name" value="Cell_wall_metabolism_enzyme"/>
</dbReference>
<gene>
    <name evidence="3" type="ORF">D3P04_01000</name>
</gene>
<accession>A0A418T7U2</accession>
<dbReference type="CDD" id="cd12797">
    <property type="entry name" value="M23_peptidase"/>
    <property type="match status" value="1"/>
</dbReference>
<name>A0A418T7U2_9RHOB</name>
<dbReference type="Gene3D" id="2.70.70.10">
    <property type="entry name" value="Glucose Permease (Domain IIA)"/>
    <property type="match status" value="1"/>
</dbReference>
<dbReference type="OrthoDB" id="5489603at2"/>
<protein>
    <submittedName>
        <fullName evidence="3">M23 family metallopeptidase</fullName>
    </submittedName>
</protein>
<dbReference type="RefSeq" id="WP_119745022.1">
    <property type="nucleotide sequence ID" value="NZ_QZCG01000001.1"/>
</dbReference>
<keyword evidence="1" id="KW-0732">Signal</keyword>
<feature type="chain" id="PRO_5019108679" evidence="1">
    <location>
        <begin position="23"/>
        <end position="329"/>
    </location>
</feature>
<organism evidence="3 4">
    <name type="scientific">Paracoccus onubensis</name>
    <dbReference type="NCBI Taxonomy" id="1675788"/>
    <lineage>
        <taxon>Bacteria</taxon>
        <taxon>Pseudomonadati</taxon>
        <taxon>Pseudomonadota</taxon>
        <taxon>Alphaproteobacteria</taxon>
        <taxon>Rhodobacterales</taxon>
        <taxon>Paracoccaceae</taxon>
        <taxon>Paracoccus</taxon>
    </lineage>
</organism>
<dbReference type="EMBL" id="QZCG01000001">
    <property type="protein sequence ID" value="RJE89257.1"/>
    <property type="molecule type" value="Genomic_DNA"/>
</dbReference>
<evidence type="ECO:0000313" key="4">
    <source>
        <dbReference type="Proteomes" id="UP000284202"/>
    </source>
</evidence>
<dbReference type="AlphaFoldDB" id="A0A418T7U2"/>
<reference evidence="4" key="1">
    <citation type="submission" date="2018-09" db="EMBL/GenBank/DDBJ databases">
        <title>Acidovorax cavernicola nov. sp. isolated from Gruta de las Maravillas (Aracena, Spain).</title>
        <authorList>
            <person name="Jurado V."/>
            <person name="Gutierrez-Patricio S."/>
            <person name="Gonzalez-Pimentel J.L."/>
            <person name="Miller A.Z."/>
            <person name="Laiz L."/>
            <person name="Saiz-Jimenez C."/>
        </authorList>
    </citation>
    <scope>NUCLEOTIDE SEQUENCE [LARGE SCALE GENOMIC DNA]</scope>
    <source>
        <strain evidence="4">1011MAR3C25</strain>
    </source>
</reference>
<dbReference type="GO" id="GO:0004222">
    <property type="term" value="F:metalloendopeptidase activity"/>
    <property type="evidence" value="ECO:0007669"/>
    <property type="project" value="TreeGrafter"/>
</dbReference>
<evidence type="ECO:0000256" key="1">
    <source>
        <dbReference type="SAM" id="SignalP"/>
    </source>
</evidence>
<dbReference type="InterPro" id="IPR016047">
    <property type="entry name" value="M23ase_b-sheet_dom"/>
</dbReference>
<dbReference type="Proteomes" id="UP000284202">
    <property type="component" value="Unassembled WGS sequence"/>
</dbReference>
<dbReference type="PANTHER" id="PTHR21666">
    <property type="entry name" value="PEPTIDASE-RELATED"/>
    <property type="match status" value="1"/>
</dbReference>
<keyword evidence="4" id="KW-1185">Reference proteome</keyword>
<dbReference type="PANTHER" id="PTHR21666:SF270">
    <property type="entry name" value="MUREIN HYDROLASE ACTIVATOR ENVC"/>
    <property type="match status" value="1"/>
</dbReference>
<feature type="signal peptide" evidence="1">
    <location>
        <begin position="1"/>
        <end position="22"/>
    </location>
</feature>